<evidence type="ECO:0000313" key="5">
    <source>
        <dbReference type="Proteomes" id="UP001596997"/>
    </source>
</evidence>
<evidence type="ECO:0000259" key="3">
    <source>
        <dbReference type="Pfam" id="PF19313"/>
    </source>
</evidence>
<dbReference type="Pfam" id="PF06452">
    <property type="entry name" value="CBM9_1"/>
    <property type="match status" value="1"/>
</dbReference>
<feature type="chain" id="PRO_5046714928" evidence="1">
    <location>
        <begin position="19"/>
        <end position="814"/>
    </location>
</feature>
<feature type="signal peptide" evidence="1">
    <location>
        <begin position="1"/>
        <end position="18"/>
    </location>
</feature>
<dbReference type="Proteomes" id="UP001596997">
    <property type="component" value="Unassembled WGS sequence"/>
</dbReference>
<evidence type="ECO:0000259" key="2">
    <source>
        <dbReference type="Pfam" id="PF06452"/>
    </source>
</evidence>
<feature type="domain" description="DUF5916" evidence="3">
    <location>
        <begin position="231"/>
        <end position="809"/>
    </location>
</feature>
<organism evidence="4 5">
    <name type="scientific">Pseudofulvibacter geojedonensis</name>
    <dbReference type="NCBI Taxonomy" id="1123758"/>
    <lineage>
        <taxon>Bacteria</taxon>
        <taxon>Pseudomonadati</taxon>
        <taxon>Bacteroidota</taxon>
        <taxon>Flavobacteriia</taxon>
        <taxon>Flavobacteriales</taxon>
        <taxon>Flavobacteriaceae</taxon>
        <taxon>Pseudofulvibacter</taxon>
    </lineage>
</organism>
<dbReference type="Gene3D" id="2.60.40.1190">
    <property type="match status" value="1"/>
</dbReference>
<comment type="caution">
    <text evidence="4">The sequence shown here is derived from an EMBL/GenBank/DDBJ whole genome shotgun (WGS) entry which is preliminary data.</text>
</comment>
<dbReference type="SUPFAM" id="SSF49344">
    <property type="entry name" value="CBD9-like"/>
    <property type="match status" value="1"/>
</dbReference>
<keyword evidence="5" id="KW-1185">Reference proteome</keyword>
<dbReference type="RefSeq" id="WP_377712647.1">
    <property type="nucleotide sequence ID" value="NZ_JBHTJM010000002.1"/>
</dbReference>
<keyword evidence="1" id="KW-0732">Signal</keyword>
<reference evidence="5" key="1">
    <citation type="journal article" date="2019" name="Int. J. Syst. Evol. Microbiol.">
        <title>The Global Catalogue of Microorganisms (GCM) 10K type strain sequencing project: providing services to taxonomists for standard genome sequencing and annotation.</title>
        <authorList>
            <consortium name="The Broad Institute Genomics Platform"/>
            <consortium name="The Broad Institute Genome Sequencing Center for Infectious Disease"/>
            <person name="Wu L."/>
            <person name="Ma J."/>
        </authorList>
    </citation>
    <scope>NUCLEOTIDE SEQUENCE [LARGE SCALE GENOMIC DNA]</scope>
    <source>
        <strain evidence="5">CCUG 62114</strain>
    </source>
</reference>
<proteinExistence type="predicted"/>
<sequence>MKTLTIILTFFFAFSSIAQENISKKEYTATRINKPPKIDGVLDDEIWKAIPELGDFVMMNPEDGTPERNTHKTTAKIAYDDTAIYIAVKLYDNEPHRILRQFSQRDNLNAQFDWIGVIFNTYNNDVNETKFLVSSSGTLADATSENGRDDWSWSTVYQAEISFDDKGWNAEFKIPYAALRFPEKPEQLWGLQFFRRIQHLNETYSWNYVNRNNGYESQYVGLLKGIKNITPPVRLSFYPFTAINQEVFNGDSETTFSAGMDVKYGISDSFTLDATLIPDFGQAKFDDVSLNLGPFEQIFSENRQFFTEGTEIFNKGNLFYSRRIGGAPSTYRTVDDNLSDDEIVTDNPEDVKLLNSIKVSGRTKDGLGVGVFNSVTQKTEATIKNTSTGETRKVVTEPLANYSVLVLDQQFGNNSSISLINTNVTRNGHFRDANVSAVAFDINNKENSFNFSGQGTVSQVLDTNGDKAGFAQRFSVNRIKGRFRYGIWNDIVNKSYNINDLGVSQRTNFNNYGFRLSYENFEPTEKLNKYRINGGFGHERRLIPNVFVTNNFWVNFFAVTKNRLSFGGNINGRGQLKDYFEPRTEGRFLLRDGNIAGNIWISTDFRKKYAWEASVNVRRWFTTNQNAIFLRFEPRYRFSDNFTVIYEIENWYGNNRLGYVDKLDNDDIVIAQRDQMNLSNNITASYNFNNKQAINLSFRNFWALALYNKDDRYFKLENNGELTDINYDTDENNHNTNFNIWNLDLTYNWRFAPGSEAVLLYRQQIFNQDEFADAGLLVSFDNLFNQPIQHTFSLKIVYFLDYNNAKQWLKKSNS</sequence>
<evidence type="ECO:0000313" key="4">
    <source>
        <dbReference type="EMBL" id="MFD0962707.1"/>
    </source>
</evidence>
<evidence type="ECO:0000256" key="1">
    <source>
        <dbReference type="SAM" id="SignalP"/>
    </source>
</evidence>
<name>A0ABW3HZB3_9FLAO</name>
<protein>
    <submittedName>
        <fullName evidence="4">DUF5916 domain-containing protein</fullName>
    </submittedName>
</protein>
<dbReference type="InterPro" id="IPR045670">
    <property type="entry name" value="DUF5916"/>
</dbReference>
<gene>
    <name evidence="4" type="ORF">ACFQ1O_01665</name>
</gene>
<accession>A0ABW3HZB3</accession>
<feature type="domain" description="Carbohydrate-binding" evidence="2">
    <location>
        <begin position="38"/>
        <end position="192"/>
    </location>
</feature>
<dbReference type="EMBL" id="JBHTJM010000002">
    <property type="protein sequence ID" value="MFD0962707.1"/>
    <property type="molecule type" value="Genomic_DNA"/>
</dbReference>
<dbReference type="CDD" id="cd09618">
    <property type="entry name" value="CBM9_like_2"/>
    <property type="match status" value="1"/>
</dbReference>
<dbReference type="Pfam" id="PF19313">
    <property type="entry name" value="DUF5916"/>
    <property type="match status" value="1"/>
</dbReference>
<dbReference type="InterPro" id="IPR010502">
    <property type="entry name" value="Carb-bd_dom_fam9"/>
</dbReference>